<comment type="caution">
    <text evidence="2">The sequence shown here is derived from an EMBL/GenBank/DDBJ whole genome shotgun (WGS) entry which is preliminary data.</text>
</comment>
<protein>
    <submittedName>
        <fullName evidence="2">Uncharacterized protein</fullName>
    </submittedName>
</protein>
<name>A0AAE0XMJ3_9GAST</name>
<reference evidence="2" key="1">
    <citation type="journal article" date="2023" name="G3 (Bethesda)">
        <title>A reference genome for the long-term kleptoplast-retaining sea slug Elysia crispata morphotype clarki.</title>
        <authorList>
            <person name="Eastman K.E."/>
            <person name="Pendleton A.L."/>
            <person name="Shaikh M.A."/>
            <person name="Suttiyut T."/>
            <person name="Ogas R."/>
            <person name="Tomko P."/>
            <person name="Gavelis G."/>
            <person name="Widhalm J.R."/>
            <person name="Wisecaver J.H."/>
        </authorList>
    </citation>
    <scope>NUCLEOTIDE SEQUENCE</scope>
    <source>
        <strain evidence="2">ECLA1</strain>
    </source>
</reference>
<dbReference type="EMBL" id="JAWDGP010008055">
    <property type="protein sequence ID" value="KAK3696090.1"/>
    <property type="molecule type" value="Genomic_DNA"/>
</dbReference>
<accession>A0AAE0XMJ3</accession>
<keyword evidence="3" id="KW-1185">Reference proteome</keyword>
<dbReference type="Proteomes" id="UP001283361">
    <property type="component" value="Unassembled WGS sequence"/>
</dbReference>
<feature type="region of interest" description="Disordered" evidence="1">
    <location>
        <begin position="67"/>
        <end position="88"/>
    </location>
</feature>
<evidence type="ECO:0000313" key="3">
    <source>
        <dbReference type="Proteomes" id="UP001283361"/>
    </source>
</evidence>
<proteinExistence type="predicted"/>
<gene>
    <name evidence="2" type="ORF">RRG08_061865</name>
</gene>
<organism evidence="2 3">
    <name type="scientific">Elysia crispata</name>
    <name type="common">lettuce slug</name>
    <dbReference type="NCBI Taxonomy" id="231223"/>
    <lineage>
        <taxon>Eukaryota</taxon>
        <taxon>Metazoa</taxon>
        <taxon>Spiralia</taxon>
        <taxon>Lophotrochozoa</taxon>
        <taxon>Mollusca</taxon>
        <taxon>Gastropoda</taxon>
        <taxon>Heterobranchia</taxon>
        <taxon>Euthyneura</taxon>
        <taxon>Panpulmonata</taxon>
        <taxon>Sacoglossa</taxon>
        <taxon>Placobranchoidea</taxon>
        <taxon>Plakobranchidae</taxon>
        <taxon>Elysia</taxon>
    </lineage>
</organism>
<evidence type="ECO:0000256" key="1">
    <source>
        <dbReference type="SAM" id="MobiDB-lite"/>
    </source>
</evidence>
<evidence type="ECO:0000313" key="2">
    <source>
        <dbReference type="EMBL" id="KAK3696090.1"/>
    </source>
</evidence>
<dbReference type="AlphaFoldDB" id="A0AAE0XMJ3"/>
<sequence length="141" mass="15931">MNLVQVGQQTYLYGQNTQGIQSRQDGIERCQRGGLNGGRDRGISLVYDWTRGVKDVYVNMTRQACEAGNKHDDSSHAPLNSQVKGTEVGRESTKFSTILIRLTRIRDEEEETAYIQPGVLESSVWSIRSRADPRLRQFIGQ</sequence>